<evidence type="ECO:0000313" key="1">
    <source>
        <dbReference type="EMBL" id="MBO8467776.1"/>
    </source>
</evidence>
<comment type="caution">
    <text evidence="1">The sequence shown here is derived from an EMBL/GenBank/DDBJ whole genome shotgun (WGS) entry which is preliminary data.</text>
</comment>
<name>A0A9D9NBW2_9BACT</name>
<dbReference type="Proteomes" id="UP000823660">
    <property type="component" value="Unassembled WGS sequence"/>
</dbReference>
<accession>A0A9D9NBW2</accession>
<sequence>MTPDAQEKLQPLFDRCIQDAIDGKITRLDSLYPPVVVSSESAPFGVHYLVMDWAEAQRAET</sequence>
<reference evidence="1" key="1">
    <citation type="submission" date="2020-10" db="EMBL/GenBank/DDBJ databases">
        <authorList>
            <person name="Gilroy R."/>
        </authorList>
    </citation>
    <scope>NUCLEOTIDE SEQUENCE</scope>
    <source>
        <strain evidence="1">B1-15692</strain>
    </source>
</reference>
<organism evidence="1 2">
    <name type="scientific">Candidatus Cryptobacteroides faecipullorum</name>
    <dbReference type="NCBI Taxonomy" id="2840764"/>
    <lineage>
        <taxon>Bacteria</taxon>
        <taxon>Pseudomonadati</taxon>
        <taxon>Bacteroidota</taxon>
        <taxon>Bacteroidia</taxon>
        <taxon>Bacteroidales</taxon>
        <taxon>Candidatus Cryptobacteroides</taxon>
    </lineage>
</organism>
<reference evidence="1" key="2">
    <citation type="journal article" date="2021" name="PeerJ">
        <title>Extensive microbial diversity within the chicken gut microbiome revealed by metagenomics and culture.</title>
        <authorList>
            <person name="Gilroy R."/>
            <person name="Ravi A."/>
            <person name="Getino M."/>
            <person name="Pursley I."/>
            <person name="Horton D.L."/>
            <person name="Alikhan N.F."/>
            <person name="Baker D."/>
            <person name="Gharbi K."/>
            <person name="Hall N."/>
            <person name="Watson M."/>
            <person name="Adriaenssens E.M."/>
            <person name="Foster-Nyarko E."/>
            <person name="Jarju S."/>
            <person name="Secka A."/>
            <person name="Antonio M."/>
            <person name="Oren A."/>
            <person name="Chaudhuri R.R."/>
            <person name="La Ragione R."/>
            <person name="Hildebrand F."/>
            <person name="Pallen M.J."/>
        </authorList>
    </citation>
    <scope>NUCLEOTIDE SEQUENCE</scope>
    <source>
        <strain evidence="1">B1-15692</strain>
    </source>
</reference>
<dbReference type="AlphaFoldDB" id="A0A9D9NBW2"/>
<protein>
    <submittedName>
        <fullName evidence="1">Uncharacterized protein</fullName>
    </submittedName>
</protein>
<proteinExistence type="predicted"/>
<dbReference type="EMBL" id="JADIMH010000054">
    <property type="protein sequence ID" value="MBO8467776.1"/>
    <property type="molecule type" value="Genomic_DNA"/>
</dbReference>
<feature type="non-terminal residue" evidence="1">
    <location>
        <position position="61"/>
    </location>
</feature>
<gene>
    <name evidence="1" type="ORF">IAB99_08470</name>
</gene>
<evidence type="ECO:0000313" key="2">
    <source>
        <dbReference type="Proteomes" id="UP000823660"/>
    </source>
</evidence>